<feature type="region of interest" description="Disordered" evidence="1">
    <location>
        <begin position="1"/>
        <end position="28"/>
    </location>
</feature>
<evidence type="ECO:0000313" key="2">
    <source>
        <dbReference type="EMBL" id="CAJ1967508.1"/>
    </source>
</evidence>
<evidence type="ECO:0000313" key="3">
    <source>
        <dbReference type="Proteomes" id="UP001295423"/>
    </source>
</evidence>
<keyword evidence="3" id="KW-1185">Reference proteome</keyword>
<sequence>MVNSTSVTLQVPPRRPFRRTPGPKVKNRWPGKGDWQHLEYVELPLRIVTCVPVGEENLTTTTGTMHIQVPGCGQVLPTLMTVVHLVQASGFFTNDDYTMMEKTHYALIKDLLVLPFPISRPWSPFRKRQWGFGKRHKDRSSTHDKVNPISMIHHAWKFLEVDDRKEVVLTCPQWKKYVELRRFASVTSLVCLREERPMPSAGIPTTLDPHRAWLNSAGLLRFDFHHGDFVRWLGGEYVNQGRDFNAEWDIIEKTMDGKTVPKEYPPVKFDMAYRIQTEGVPLRANYTTPMEATILRNAYDNHPAVSANMDKVEEKFAKEEWKAYHIHYLRFVYEFIPGLVINPIQWVFDKGKGRICIDCSNGPDKDGSVNTHIPKPKENLELECPPVFYQFAFNRFLRHLLRMRVTRPNSPILVHADDIEAAFRRVLYHPDVAVAFAYVYSDYLIVPVGQVFGSRNAPSFYCVLADLREVLSACREDVPVEALHSLVQECDLEVHQESSLMTVPSDSHYPPLSTDELSRMYNASYVDDNAVAAFLDAIEQAVHHSVMSAFEVFGSDFRRGHPLQQAKWVKTVSESFVFLGFRIDTHDMTVSWPLDKRQALHDFLTDVLAKPIKFVTPREMARIVGIVRSASAIAPWGTFLSFNLQNALTAAAKNAFSDKRKWWTRSRIYLSTVAVATINQLLETLFAQIYESTISNKTQGIGCHATGTVELNTGTLGKSALGNQRGCLAFQGTKFIVPWCSRPFVPCNGKSYTLHIINKDSGNRPK</sequence>
<proteinExistence type="predicted"/>
<gene>
    <name evidence="2" type="ORF">CYCCA115_LOCUS22807</name>
</gene>
<reference evidence="2" key="1">
    <citation type="submission" date="2023-08" db="EMBL/GenBank/DDBJ databases">
        <authorList>
            <person name="Audoor S."/>
            <person name="Bilcke G."/>
        </authorList>
    </citation>
    <scope>NUCLEOTIDE SEQUENCE</scope>
</reference>
<organism evidence="2 3">
    <name type="scientific">Cylindrotheca closterium</name>
    <dbReference type="NCBI Taxonomy" id="2856"/>
    <lineage>
        <taxon>Eukaryota</taxon>
        <taxon>Sar</taxon>
        <taxon>Stramenopiles</taxon>
        <taxon>Ochrophyta</taxon>
        <taxon>Bacillariophyta</taxon>
        <taxon>Bacillariophyceae</taxon>
        <taxon>Bacillariophycidae</taxon>
        <taxon>Bacillariales</taxon>
        <taxon>Bacillariaceae</taxon>
        <taxon>Cylindrotheca</taxon>
    </lineage>
</organism>
<dbReference type="EMBL" id="CAKOGP040002333">
    <property type="protein sequence ID" value="CAJ1967508.1"/>
    <property type="molecule type" value="Genomic_DNA"/>
</dbReference>
<dbReference type="Proteomes" id="UP001295423">
    <property type="component" value="Unassembled WGS sequence"/>
</dbReference>
<dbReference type="AlphaFoldDB" id="A0AAD2GBG0"/>
<evidence type="ECO:0000256" key="1">
    <source>
        <dbReference type="SAM" id="MobiDB-lite"/>
    </source>
</evidence>
<accession>A0AAD2GBG0</accession>
<comment type="caution">
    <text evidence="2">The sequence shown here is derived from an EMBL/GenBank/DDBJ whole genome shotgun (WGS) entry which is preliminary data.</text>
</comment>
<protein>
    <submittedName>
        <fullName evidence="2">Uncharacterized protein</fullName>
    </submittedName>
</protein>
<name>A0AAD2GBG0_9STRA</name>